<protein>
    <submittedName>
        <fullName evidence="1">Uncharacterized protein</fullName>
    </submittedName>
</protein>
<dbReference type="Proteomes" id="UP000054770">
    <property type="component" value="Unassembled WGS sequence"/>
</dbReference>
<reference evidence="1" key="1">
    <citation type="submission" date="2016-01" db="EMBL/GenBank/DDBJ databases">
        <authorList>
            <person name="Peeters C."/>
        </authorList>
    </citation>
    <scope>NUCLEOTIDE SEQUENCE [LARGE SCALE GENOMIC DNA]</scope>
    <source>
        <strain evidence="1">LMG 22940</strain>
    </source>
</reference>
<dbReference type="AlphaFoldDB" id="A0A158L592"/>
<evidence type="ECO:0000313" key="1">
    <source>
        <dbReference type="EMBL" id="SAL88557.1"/>
    </source>
</evidence>
<name>A0A158L592_9BURK</name>
<organism evidence="1 2">
    <name type="scientific">Caballeronia choica</name>
    <dbReference type="NCBI Taxonomy" id="326476"/>
    <lineage>
        <taxon>Bacteria</taxon>
        <taxon>Pseudomonadati</taxon>
        <taxon>Pseudomonadota</taxon>
        <taxon>Betaproteobacteria</taxon>
        <taxon>Burkholderiales</taxon>
        <taxon>Burkholderiaceae</taxon>
        <taxon>Caballeronia</taxon>
    </lineage>
</organism>
<proteinExistence type="predicted"/>
<keyword evidence="2" id="KW-1185">Reference proteome</keyword>
<dbReference type="EMBL" id="FCON02000443">
    <property type="protein sequence ID" value="SAL88557.1"/>
    <property type="molecule type" value="Genomic_DNA"/>
</dbReference>
<accession>A0A158L592</accession>
<evidence type="ECO:0000313" key="2">
    <source>
        <dbReference type="Proteomes" id="UP000054770"/>
    </source>
</evidence>
<comment type="caution">
    <text evidence="1">The sequence shown here is derived from an EMBL/GenBank/DDBJ whole genome shotgun (WGS) entry which is preliminary data.</text>
</comment>
<gene>
    <name evidence="1" type="ORF">AWB68_08816</name>
</gene>
<sequence>MRRVQKLPRIVNAVPYVLRGRHDTGESLCFFRHLALLFDSISACDAGTLGNIEMLFESPRQ</sequence>